<dbReference type="Gene3D" id="1.20.1740.10">
    <property type="entry name" value="Amino acid/polyamine transporter I"/>
    <property type="match status" value="1"/>
</dbReference>
<keyword evidence="3" id="KW-1003">Cell membrane</keyword>
<evidence type="ECO:0000256" key="5">
    <source>
        <dbReference type="ARBA" id="ARBA00022970"/>
    </source>
</evidence>
<comment type="caution">
    <text evidence="8">The sequence shown here is derived from an EMBL/GenBank/DDBJ whole genome shotgun (WGS) entry which is preliminary data.</text>
</comment>
<dbReference type="Proteomes" id="UP000218102">
    <property type="component" value="Unassembled WGS sequence"/>
</dbReference>
<name>A0A0B5K5T5_PSEDL</name>
<dbReference type="Pfam" id="PF00324">
    <property type="entry name" value="AA_permease"/>
    <property type="match status" value="1"/>
</dbReference>
<dbReference type="AlphaFoldDB" id="A0A0B5K5T5"/>
<reference evidence="8 9" key="1">
    <citation type="submission" date="2017-09" db="EMBL/GenBank/DDBJ databases">
        <authorList>
            <person name="Ehlers B."/>
            <person name="Leendertz F.H."/>
        </authorList>
    </citation>
    <scope>NUCLEOTIDE SEQUENCE [LARGE SCALE GENOMIC DNA]</scope>
    <source>
        <strain evidence="8 9">DJ-1</strain>
    </source>
</reference>
<sequence length="474" mass="51905">MNNLPHDHRPPDGDAHELKRNLSNRHIQLIAIGGAIGTGLFMGSGKTISLAGPSIIFVYMIIGFMLFFVMRAMGELLLSNLKYKSFIDFSADLLGPWAGFFTGWTYWFCWIVTGIADVIAISAYSQFWFPDIPLWIPALACVGLLLSLNLMTVKMFGEMEFWFAMIKIVAICALVCTGFYMVAVAYQSPAGHAASLANLWNDGGMFPHGAMGFFAGFQIAVFAFVGIELVGTTAAETKNPERNLPRAINSIPLRIIVFYVLALVAIMAVTPWREVVANKSPFVELFVLAGLPAAAGIINFVVLTSAMSSANSGVFSTSRMLYGLAVDGDAPGKFGALSRRAVPSNGLIFSCVCLTGGALVIYLVPNMLEAFTLITTVSALLFMFVWSIILLSYLAYRKQRGPLHQASMYKMPGGTFMCRVCLVFFAFILALLALEADTRSALYLMPAWFAVLGLAYRSIWRKRQQAMQLSFDAD</sequence>
<evidence type="ECO:0000256" key="4">
    <source>
        <dbReference type="ARBA" id="ARBA00022692"/>
    </source>
</evidence>
<dbReference type="PANTHER" id="PTHR43495">
    <property type="entry name" value="GABA PERMEASE"/>
    <property type="match status" value="1"/>
</dbReference>
<gene>
    <name evidence="8" type="ORF">CMV24_24190</name>
</gene>
<evidence type="ECO:0000256" key="2">
    <source>
        <dbReference type="ARBA" id="ARBA00022448"/>
    </source>
</evidence>
<keyword evidence="6" id="KW-1133">Transmembrane helix</keyword>
<dbReference type="GO" id="GO:0006865">
    <property type="term" value="P:amino acid transport"/>
    <property type="evidence" value="ECO:0007669"/>
    <property type="project" value="UniProtKB-KW"/>
</dbReference>
<evidence type="ECO:0000313" key="9">
    <source>
        <dbReference type="Proteomes" id="UP000218102"/>
    </source>
</evidence>
<dbReference type="FunFam" id="1.20.1740.10:FF:000001">
    <property type="entry name" value="Amino acid permease"/>
    <property type="match status" value="1"/>
</dbReference>
<proteinExistence type="predicted"/>
<evidence type="ECO:0000256" key="6">
    <source>
        <dbReference type="ARBA" id="ARBA00022989"/>
    </source>
</evidence>
<dbReference type="PROSITE" id="PS00218">
    <property type="entry name" value="AMINO_ACID_PERMEASE_1"/>
    <property type="match status" value="1"/>
</dbReference>
<accession>A0A0B5K5T5</accession>
<dbReference type="PIRSF" id="PIRSF006060">
    <property type="entry name" value="AA_transporter"/>
    <property type="match status" value="1"/>
</dbReference>
<protein>
    <submittedName>
        <fullName evidence="8">D-serine/D-alanine/glycine transporter</fullName>
    </submittedName>
</protein>
<dbReference type="InterPro" id="IPR004841">
    <property type="entry name" value="AA-permease/SLC12A_dom"/>
</dbReference>
<comment type="subcellular location">
    <subcellularLocation>
        <location evidence="1">Cell membrane</location>
        <topology evidence="1">Multi-pass membrane protein</topology>
    </subcellularLocation>
</comment>
<evidence type="ECO:0000256" key="1">
    <source>
        <dbReference type="ARBA" id="ARBA00004651"/>
    </source>
</evidence>
<keyword evidence="4" id="KW-0812">Transmembrane</keyword>
<dbReference type="NCBIfam" id="NF008272">
    <property type="entry name" value="PRK11049.1"/>
    <property type="match status" value="1"/>
</dbReference>
<keyword evidence="5" id="KW-0029">Amino-acid transport</keyword>
<keyword evidence="2" id="KW-0813">Transport</keyword>
<organism evidence="8 9">
    <name type="scientific">Pseudomonas plecoglossicida</name>
    <dbReference type="NCBI Taxonomy" id="70775"/>
    <lineage>
        <taxon>Bacteria</taxon>
        <taxon>Pseudomonadati</taxon>
        <taxon>Pseudomonadota</taxon>
        <taxon>Gammaproteobacteria</taxon>
        <taxon>Pseudomonadales</taxon>
        <taxon>Pseudomonadaceae</taxon>
        <taxon>Pseudomonas</taxon>
    </lineage>
</organism>
<dbReference type="EMBL" id="NTME01000035">
    <property type="protein sequence ID" value="PBJ93073.1"/>
    <property type="molecule type" value="Genomic_DNA"/>
</dbReference>
<dbReference type="KEGG" id="ppj:RK21_02426"/>
<dbReference type="InterPro" id="IPR004840">
    <property type="entry name" value="Amino_acid_permease_CS"/>
</dbReference>
<keyword evidence="7" id="KW-0472">Membrane</keyword>
<evidence type="ECO:0000256" key="3">
    <source>
        <dbReference type="ARBA" id="ARBA00022475"/>
    </source>
</evidence>
<dbReference type="GO" id="GO:0055085">
    <property type="term" value="P:transmembrane transport"/>
    <property type="evidence" value="ECO:0007669"/>
    <property type="project" value="InterPro"/>
</dbReference>
<dbReference type="GO" id="GO:0005886">
    <property type="term" value="C:plasma membrane"/>
    <property type="evidence" value="ECO:0007669"/>
    <property type="project" value="UniProtKB-SubCell"/>
</dbReference>
<evidence type="ECO:0000313" key="8">
    <source>
        <dbReference type="EMBL" id="PBJ93073.1"/>
    </source>
</evidence>
<evidence type="ECO:0000256" key="7">
    <source>
        <dbReference type="ARBA" id="ARBA00023136"/>
    </source>
</evidence>
<dbReference type="PANTHER" id="PTHR43495:SF2">
    <property type="entry name" value="D-SERINE_D-ALANINE_GLYCINE TRANSPORTER"/>
    <property type="match status" value="1"/>
</dbReference>
<dbReference type="RefSeq" id="WP_023662748.1">
    <property type="nucleotide sequence ID" value="NZ_CP010359.1"/>
</dbReference>